<reference evidence="2" key="2">
    <citation type="submission" date="2022-11" db="EMBL/GenBank/DDBJ databases">
        <title>Draft genome sequence of Sellimonas catena strain 12EGH17.</title>
        <authorList>
            <person name="Atsushi H."/>
            <person name="Moriya O."/>
            <person name="Mitsuo S."/>
        </authorList>
    </citation>
    <scope>NUCLEOTIDE SEQUENCE</scope>
    <source>
        <strain evidence="2">12EGH17</strain>
    </source>
</reference>
<reference evidence="3" key="4">
    <citation type="submission" date="2022-11" db="EMBL/GenBank/DDBJ databases">
        <title>Draft genome sequence of Sellimonas catena strain 18CBH55.</title>
        <authorList>
            <person name="Hisatomi A."/>
            <person name="Ohkuma M."/>
            <person name="Sakamoto M."/>
        </authorList>
    </citation>
    <scope>NUCLEOTIDE SEQUENCE</scope>
    <source>
        <strain evidence="3">18CBH55</strain>
    </source>
</reference>
<evidence type="ECO:0000313" key="3">
    <source>
        <dbReference type="EMBL" id="GLG91081.1"/>
    </source>
</evidence>
<dbReference type="EMBL" id="BSCH01000017">
    <property type="protein sequence ID" value="GLG91081.1"/>
    <property type="molecule type" value="Genomic_DNA"/>
</dbReference>
<dbReference type="Proteomes" id="UP001145094">
    <property type="component" value="Unassembled WGS sequence"/>
</dbReference>
<proteinExistence type="predicted"/>
<organism evidence="3 4">
    <name type="scientific">Sellimonas catena</name>
    <dbReference type="NCBI Taxonomy" id="2994035"/>
    <lineage>
        <taxon>Bacteria</taxon>
        <taxon>Bacillati</taxon>
        <taxon>Bacillota</taxon>
        <taxon>Clostridia</taxon>
        <taxon>Lachnospirales</taxon>
        <taxon>Lachnospiraceae</taxon>
        <taxon>Sellimonas</taxon>
    </lineage>
</organism>
<dbReference type="Proteomes" id="UP001145145">
    <property type="component" value="Unassembled WGS sequence"/>
</dbReference>
<evidence type="ECO:0000256" key="1">
    <source>
        <dbReference type="SAM" id="MobiDB-lite"/>
    </source>
</evidence>
<feature type="compositionally biased region" description="Basic residues" evidence="1">
    <location>
        <begin position="432"/>
        <end position="443"/>
    </location>
</feature>
<name>A0A9W6CCI0_9FIRM</name>
<sequence>MARTKHEKTEYEKCRRVFRSQSARHVLVLEVDMSEDMKRRAFSLSDRLRVCGNKLTAKLEKGLAQLIRTKKYRALLKDYGELTERLKRSPDNEAIKKARKEIASKMSEMQKAYHVSWDDARTYMQFLKDRDDLNSIFALSRVEDIWAGVEKVLFGGAETIHFKKRGELPEIRAKQINRGIVLYVADGKLYFKCSNIGNEKFTTKILDKFQQDEVNRLLDYLASPEQKDEMAVSAMMETGEITDTFRPCYGALVCKKIRGKLRVYMHLTIEGHAAPKYKTDGVTPRHTFGNGRIGIDIGTQTVAYTSDKEVGLKNLSERGLSIFHAEKRERQLLRKMDRSRRATNPDNYNADGTIKKGYKKWVKSKRYIEIQKEHANLCRKNAESRKYAIHEDVNHLRCIGDTVITEPPNFKALQKRAKQKDTQSARETTQKKNQRRKRFGKSLKNRCPGTFQAVLKTRFEMTGGVYHEVQKMFRASQYDHTADDYIKKKLSQRMFALEDGEVVQRDWYSSFLLYNANPDFSAPDRETCLKTFGTLNEMHIKMIDYIKHAGIHVLNSGIAC</sequence>
<protein>
    <submittedName>
        <fullName evidence="3">Uncharacterized protein</fullName>
    </submittedName>
</protein>
<gene>
    <name evidence="2" type="ORF">Selli1_26560</name>
    <name evidence="3" type="ORF">Selli2_25080</name>
</gene>
<keyword evidence="5" id="KW-1185">Reference proteome</keyword>
<comment type="caution">
    <text evidence="3">The sequence shown here is derived from an EMBL/GenBank/DDBJ whole genome shotgun (WGS) entry which is preliminary data.</text>
</comment>
<dbReference type="AlphaFoldDB" id="A0A9W6CCI0"/>
<dbReference type="EMBL" id="BSBO01000030">
    <property type="protein sequence ID" value="GLG05482.1"/>
    <property type="molecule type" value="Genomic_DNA"/>
</dbReference>
<reference evidence="3 5" key="5">
    <citation type="journal article" date="2023" name="Int. J. Syst. Evol. Microbiol.">
        <title>Sellimonas catena sp. nov., isolated from human faeces.</title>
        <authorList>
            <person name="Hisatomi A."/>
            <person name="Ohkuma M."/>
            <person name="Sakamoto M."/>
        </authorList>
    </citation>
    <scope>NUCLEOTIDE SEQUENCE</scope>
    <source>
        <strain evidence="2 5">12EGH17</strain>
        <strain evidence="3">18CBH55</strain>
    </source>
</reference>
<reference evidence="2" key="1">
    <citation type="submission" date="2022-11" db="EMBL/GenBank/DDBJ databases">
        <title>Draft genome sequence of Sellimonas catena strain 12EGH17.</title>
        <authorList>
            <person name="Hisatomi A."/>
            <person name="Ohkuma M."/>
            <person name="Sakamoto M."/>
        </authorList>
    </citation>
    <scope>NUCLEOTIDE SEQUENCE</scope>
    <source>
        <strain evidence="2">12EGH17</strain>
    </source>
</reference>
<reference evidence="3" key="3">
    <citation type="submission" date="2022-11" db="EMBL/GenBank/DDBJ databases">
        <title>Draft genome sequence of Sellimonas catena strain 18CBH55.</title>
        <authorList>
            <person name="Atsushi H."/>
            <person name="Moriya O."/>
            <person name="Mitsuo S."/>
        </authorList>
    </citation>
    <scope>NUCLEOTIDE SEQUENCE</scope>
    <source>
        <strain evidence="3">18CBH55</strain>
    </source>
</reference>
<feature type="region of interest" description="Disordered" evidence="1">
    <location>
        <begin position="414"/>
        <end position="443"/>
    </location>
</feature>
<feature type="compositionally biased region" description="Basic and acidic residues" evidence="1">
    <location>
        <begin position="419"/>
        <end position="430"/>
    </location>
</feature>
<evidence type="ECO:0000313" key="5">
    <source>
        <dbReference type="Proteomes" id="UP001145145"/>
    </source>
</evidence>
<evidence type="ECO:0000313" key="2">
    <source>
        <dbReference type="EMBL" id="GLG05482.1"/>
    </source>
</evidence>
<evidence type="ECO:0000313" key="4">
    <source>
        <dbReference type="Proteomes" id="UP001145094"/>
    </source>
</evidence>
<dbReference type="RefSeq" id="WP_191436454.1">
    <property type="nucleotide sequence ID" value="NZ_BSBO01000030.1"/>
</dbReference>
<accession>A0A9W6CCI0</accession>